<name>A0A917JM42_9GAMM</name>
<dbReference type="AlphaFoldDB" id="A0A917JM42"/>
<dbReference type="CDD" id="cd03487">
    <property type="entry name" value="RT_Bac_retron_II"/>
    <property type="match status" value="1"/>
</dbReference>
<dbReference type="PROSITE" id="PS50878">
    <property type="entry name" value="RT_POL"/>
    <property type="match status" value="1"/>
</dbReference>
<reference evidence="11" key="2">
    <citation type="submission" date="2020-09" db="EMBL/GenBank/DDBJ databases">
        <authorList>
            <person name="Sun Q."/>
            <person name="Ohkuma M."/>
        </authorList>
    </citation>
    <scope>NUCLEOTIDE SEQUENCE</scope>
    <source>
        <strain evidence="11">JCM 30804</strain>
    </source>
</reference>
<keyword evidence="2" id="KW-0808">Transferase</keyword>
<evidence type="ECO:0000256" key="6">
    <source>
        <dbReference type="ARBA" id="ARBA00022918"/>
    </source>
</evidence>
<dbReference type="Pfam" id="PF00078">
    <property type="entry name" value="RVT_1"/>
    <property type="match status" value="1"/>
</dbReference>
<dbReference type="GO" id="GO:0051607">
    <property type="term" value="P:defense response to virus"/>
    <property type="evidence" value="ECO:0007669"/>
    <property type="project" value="UniProtKB-KW"/>
</dbReference>
<keyword evidence="6 11" id="KW-0695">RNA-directed DNA polymerase</keyword>
<evidence type="ECO:0000256" key="9">
    <source>
        <dbReference type="ARBA" id="ARBA00048173"/>
    </source>
</evidence>
<evidence type="ECO:0000256" key="3">
    <source>
        <dbReference type="ARBA" id="ARBA00022695"/>
    </source>
</evidence>
<keyword evidence="7" id="KW-0051">Antiviral defense</keyword>
<evidence type="ECO:0000256" key="2">
    <source>
        <dbReference type="ARBA" id="ARBA00022679"/>
    </source>
</evidence>
<dbReference type="SUPFAM" id="SSF56672">
    <property type="entry name" value="DNA/RNA polymerases"/>
    <property type="match status" value="1"/>
</dbReference>
<evidence type="ECO:0000256" key="1">
    <source>
        <dbReference type="ARBA" id="ARBA00012493"/>
    </source>
</evidence>
<feature type="domain" description="Reverse transcriptase" evidence="10">
    <location>
        <begin position="15"/>
        <end position="239"/>
    </location>
</feature>
<evidence type="ECO:0000256" key="5">
    <source>
        <dbReference type="ARBA" id="ARBA00022842"/>
    </source>
</evidence>
<dbReference type="EMBL" id="BMPZ01000002">
    <property type="protein sequence ID" value="GGI76334.1"/>
    <property type="molecule type" value="Genomic_DNA"/>
</dbReference>
<dbReference type="GO" id="GO:0003964">
    <property type="term" value="F:RNA-directed DNA polymerase activity"/>
    <property type="evidence" value="ECO:0007669"/>
    <property type="project" value="UniProtKB-KW"/>
</dbReference>
<evidence type="ECO:0000256" key="4">
    <source>
        <dbReference type="ARBA" id="ARBA00022723"/>
    </source>
</evidence>
<dbReference type="PANTHER" id="PTHR34047:SF7">
    <property type="entry name" value="RNA-DIRECTED DNA POLYMERASE"/>
    <property type="match status" value="1"/>
</dbReference>
<comment type="catalytic activity">
    <reaction evidence="9">
        <text>DNA(n) + a 2'-deoxyribonucleoside 5'-triphosphate = DNA(n+1) + diphosphate</text>
        <dbReference type="Rhea" id="RHEA:22508"/>
        <dbReference type="Rhea" id="RHEA-COMP:17339"/>
        <dbReference type="Rhea" id="RHEA-COMP:17340"/>
        <dbReference type="ChEBI" id="CHEBI:33019"/>
        <dbReference type="ChEBI" id="CHEBI:61560"/>
        <dbReference type="ChEBI" id="CHEBI:173112"/>
        <dbReference type="EC" id="2.7.7.49"/>
    </reaction>
</comment>
<keyword evidence="5" id="KW-0460">Magnesium</keyword>
<dbReference type="GO" id="GO:0046872">
    <property type="term" value="F:metal ion binding"/>
    <property type="evidence" value="ECO:0007669"/>
    <property type="project" value="UniProtKB-KW"/>
</dbReference>
<dbReference type="GO" id="GO:0003723">
    <property type="term" value="F:RNA binding"/>
    <property type="evidence" value="ECO:0007669"/>
    <property type="project" value="InterPro"/>
</dbReference>
<protein>
    <recommendedName>
        <fullName evidence="1">RNA-directed DNA polymerase</fullName>
        <ecNumber evidence="1">2.7.7.49</ecNumber>
    </recommendedName>
</protein>
<evidence type="ECO:0000313" key="12">
    <source>
        <dbReference type="Proteomes" id="UP000613743"/>
    </source>
</evidence>
<reference evidence="11" key="1">
    <citation type="journal article" date="2014" name="Int. J. Syst. Evol. Microbiol.">
        <title>Complete genome sequence of Corynebacterium casei LMG S-19264T (=DSM 44701T), isolated from a smear-ripened cheese.</title>
        <authorList>
            <consortium name="US DOE Joint Genome Institute (JGI-PGF)"/>
            <person name="Walter F."/>
            <person name="Albersmeier A."/>
            <person name="Kalinowski J."/>
            <person name="Ruckert C."/>
        </authorList>
    </citation>
    <scope>NUCLEOTIDE SEQUENCE</scope>
    <source>
        <strain evidence="11">JCM 30804</strain>
    </source>
</reference>
<dbReference type="NCBIfam" id="NF038233">
    <property type="entry name" value="retron_St85_RT"/>
    <property type="match status" value="1"/>
</dbReference>
<dbReference type="InterPro" id="IPR043502">
    <property type="entry name" value="DNA/RNA_pol_sf"/>
</dbReference>
<evidence type="ECO:0000256" key="8">
    <source>
        <dbReference type="ARBA" id="ARBA00034120"/>
    </source>
</evidence>
<accession>A0A917JM42</accession>
<evidence type="ECO:0000259" key="10">
    <source>
        <dbReference type="PROSITE" id="PS50878"/>
    </source>
</evidence>
<dbReference type="InterPro" id="IPR000123">
    <property type="entry name" value="Reverse_transcriptase_msDNA"/>
</dbReference>
<sequence length="313" mass="36169">MNLSELLASLIFMDDEEIISFAASSPYRYKVYSIPKRNSEERRIIAHPSKELKFFQRVIVKQLSERLPIHSAAKAYTKGLSIKDNALPHANSKYLLKMDLKDFFPSINPSLFFKECRRHGIDFSDLDIELLEGFLFWKRRRATKLVLSIGAPSSPLVSNFILYKFDEDISRYCNSIGINYTRYADDLTFSTNKKDVLLKFPTKVRNTLNSLYDGQIKVNLRKTVLSSKAHNRHVTGVTLTNEGKLSVGREAKRNLSASIHSFTLQKLSNEEIFKLKGHLAHAEFIEPDFLERMVKKYGQEAIWELKHYTHSKN</sequence>
<organism evidence="11 12">
    <name type="scientific">Shewanella gelidii</name>
    <dbReference type="NCBI Taxonomy" id="1642821"/>
    <lineage>
        <taxon>Bacteria</taxon>
        <taxon>Pseudomonadati</taxon>
        <taxon>Pseudomonadota</taxon>
        <taxon>Gammaproteobacteria</taxon>
        <taxon>Alteromonadales</taxon>
        <taxon>Shewanellaceae</taxon>
        <taxon>Shewanella</taxon>
    </lineage>
</organism>
<dbReference type="PANTHER" id="PTHR34047">
    <property type="entry name" value="NUCLEAR INTRON MATURASE 1, MITOCHONDRIAL-RELATED"/>
    <property type="match status" value="1"/>
</dbReference>
<dbReference type="PRINTS" id="PR00866">
    <property type="entry name" value="RNADNAPOLMS"/>
</dbReference>
<dbReference type="RefSeq" id="WP_188918870.1">
    <property type="nucleotide sequence ID" value="NZ_BMPZ01000002.1"/>
</dbReference>
<evidence type="ECO:0000313" key="11">
    <source>
        <dbReference type="EMBL" id="GGI76334.1"/>
    </source>
</evidence>
<proteinExistence type="inferred from homology"/>
<comment type="caution">
    <text evidence="11">The sequence shown here is derived from an EMBL/GenBank/DDBJ whole genome shotgun (WGS) entry which is preliminary data.</text>
</comment>
<dbReference type="EC" id="2.7.7.49" evidence="1"/>
<evidence type="ECO:0000256" key="7">
    <source>
        <dbReference type="ARBA" id="ARBA00023118"/>
    </source>
</evidence>
<gene>
    <name evidence="11" type="ORF">GCM10009332_12130</name>
</gene>
<keyword evidence="12" id="KW-1185">Reference proteome</keyword>
<keyword evidence="3" id="KW-0548">Nucleotidyltransferase</keyword>
<dbReference type="Proteomes" id="UP000613743">
    <property type="component" value="Unassembled WGS sequence"/>
</dbReference>
<dbReference type="InterPro" id="IPR051083">
    <property type="entry name" value="GrpII_Intron_Splice-Mob/Def"/>
</dbReference>
<keyword evidence="4" id="KW-0479">Metal-binding</keyword>
<dbReference type="InterPro" id="IPR000477">
    <property type="entry name" value="RT_dom"/>
</dbReference>
<comment type="similarity">
    <text evidence="8">Belongs to the bacterial reverse transcriptase family.</text>
</comment>